<protein>
    <recommendedName>
        <fullName evidence="4">FidL</fullName>
    </recommendedName>
</protein>
<reference evidence="2 3" key="1">
    <citation type="submission" date="2017-03" db="EMBL/GenBank/DDBJ databases">
        <authorList>
            <person name="Afonso C.L."/>
            <person name="Miller P.J."/>
            <person name="Scott M.A."/>
            <person name="Spackman E."/>
            <person name="Goraichik I."/>
            <person name="Dimitrov K.M."/>
            <person name="Suarez D.L."/>
            <person name="Swayne D.E."/>
        </authorList>
    </citation>
    <scope>NUCLEOTIDE SEQUENCE [LARGE SCALE GENOMIC DNA]</scope>
    <source>
        <strain evidence="2 3">ATCC 51113</strain>
    </source>
</reference>
<dbReference type="EMBL" id="NAEW01000007">
    <property type="protein sequence ID" value="OQM40848.1"/>
    <property type="molecule type" value="Genomic_DNA"/>
</dbReference>
<proteinExistence type="predicted"/>
<dbReference type="AlphaFoldDB" id="A0A1V8NWP1"/>
<sequence>MRAIIKLTILISFIVIILANIYYYFDVSRREMINCESPVLIPMPKKGFQYSGIIGMTFNPNGTGMASFSGELTELDTNTTFDVLRIIYFDYSIEYYSYFTLSNFVIKKNVNDSTDDQMFNRLMFDLSTAGRRIRVERLKDTAFLIENTFNPIFICIER</sequence>
<keyword evidence="1" id="KW-1133">Transmembrane helix</keyword>
<dbReference type="Proteomes" id="UP000192573">
    <property type="component" value="Unassembled WGS sequence"/>
</dbReference>
<comment type="caution">
    <text evidence="2">The sequence shown here is derived from an EMBL/GenBank/DDBJ whole genome shotgun (WGS) entry which is preliminary data.</text>
</comment>
<evidence type="ECO:0000256" key="1">
    <source>
        <dbReference type="SAM" id="Phobius"/>
    </source>
</evidence>
<evidence type="ECO:0000313" key="2">
    <source>
        <dbReference type="EMBL" id="OQM40848.1"/>
    </source>
</evidence>
<feature type="transmembrane region" description="Helical" evidence="1">
    <location>
        <begin position="7"/>
        <end position="25"/>
    </location>
</feature>
<name>A0A1V8NWP1_CITBR</name>
<evidence type="ECO:0008006" key="4">
    <source>
        <dbReference type="Google" id="ProtNLM"/>
    </source>
</evidence>
<keyword evidence="1" id="KW-0472">Membrane</keyword>
<accession>A0A1V8NWP1</accession>
<organism evidence="2 3">
    <name type="scientific">Citrobacter braakii</name>
    <dbReference type="NCBI Taxonomy" id="57706"/>
    <lineage>
        <taxon>Bacteria</taxon>
        <taxon>Pseudomonadati</taxon>
        <taxon>Pseudomonadota</taxon>
        <taxon>Gammaproteobacteria</taxon>
        <taxon>Enterobacterales</taxon>
        <taxon>Enterobacteriaceae</taxon>
        <taxon>Citrobacter</taxon>
        <taxon>Citrobacter freundii complex</taxon>
    </lineage>
</organism>
<evidence type="ECO:0000313" key="3">
    <source>
        <dbReference type="Proteomes" id="UP000192573"/>
    </source>
</evidence>
<dbReference type="RefSeq" id="WP_053389974.1">
    <property type="nucleotide sequence ID" value="NZ_CABGPK010000011.1"/>
</dbReference>
<gene>
    <name evidence="2" type="ORF">BZK42_15765</name>
</gene>
<keyword evidence="1" id="KW-0812">Transmembrane</keyword>